<feature type="non-terminal residue" evidence="2">
    <location>
        <position position="1"/>
    </location>
</feature>
<dbReference type="EMBL" id="CAUYUJ010019844">
    <property type="protein sequence ID" value="CAK0894098.1"/>
    <property type="molecule type" value="Genomic_DNA"/>
</dbReference>
<feature type="compositionally biased region" description="Basic and acidic residues" evidence="1">
    <location>
        <begin position="256"/>
        <end position="267"/>
    </location>
</feature>
<sequence length="324" mass="36499">AEVFAAALSWQVAEGVRSMLREWGVMLDPPVLLVDNQSALRVAHFGGSWRTRYFAVRAHRIGQEHAEGHISLRFSPTATMMADALTKLASAEVLSKLRACMDGRPPPIPGATFEIKGADECWWSLMVINRRPVQTKRRNGKKRHFAVTPGRAQQGDPAGDGPIQQQINDIYMRKLAQIWLDSGSNNIYRLEEIRARHNHHMYYFYQRVCLAHGIIPEPPIIPDGIEVKDETFKEETCKQETTENGDEEICQQEAAEDCKEEAAEKTDAASVPDVGDGQDGPWKKKRRGAGKRPAGDQRTHRRWAQLDQELNNAQQEAAPATEWL</sequence>
<organism evidence="2 3">
    <name type="scientific">Prorocentrum cordatum</name>
    <dbReference type="NCBI Taxonomy" id="2364126"/>
    <lineage>
        <taxon>Eukaryota</taxon>
        <taxon>Sar</taxon>
        <taxon>Alveolata</taxon>
        <taxon>Dinophyceae</taxon>
        <taxon>Prorocentrales</taxon>
        <taxon>Prorocentraceae</taxon>
        <taxon>Prorocentrum</taxon>
    </lineage>
</organism>
<evidence type="ECO:0000313" key="3">
    <source>
        <dbReference type="Proteomes" id="UP001189429"/>
    </source>
</evidence>
<comment type="caution">
    <text evidence="2">The sequence shown here is derived from an EMBL/GenBank/DDBJ whole genome shotgun (WGS) entry which is preliminary data.</text>
</comment>
<keyword evidence="3" id="KW-1185">Reference proteome</keyword>
<accession>A0ABN9X445</accession>
<evidence type="ECO:0000313" key="2">
    <source>
        <dbReference type="EMBL" id="CAK0894098.1"/>
    </source>
</evidence>
<name>A0ABN9X445_9DINO</name>
<protein>
    <submittedName>
        <fullName evidence="2">Uncharacterized protein</fullName>
    </submittedName>
</protein>
<proteinExistence type="predicted"/>
<evidence type="ECO:0000256" key="1">
    <source>
        <dbReference type="SAM" id="MobiDB-lite"/>
    </source>
</evidence>
<reference evidence="2" key="1">
    <citation type="submission" date="2023-10" db="EMBL/GenBank/DDBJ databases">
        <authorList>
            <person name="Chen Y."/>
            <person name="Shah S."/>
            <person name="Dougan E. K."/>
            <person name="Thang M."/>
            <person name="Chan C."/>
        </authorList>
    </citation>
    <scope>NUCLEOTIDE SEQUENCE [LARGE SCALE GENOMIC DNA]</scope>
</reference>
<dbReference type="Proteomes" id="UP001189429">
    <property type="component" value="Unassembled WGS sequence"/>
</dbReference>
<feature type="region of interest" description="Disordered" evidence="1">
    <location>
        <begin position="253"/>
        <end position="324"/>
    </location>
</feature>
<gene>
    <name evidence="2" type="ORF">PCOR1329_LOCUS73232</name>
</gene>